<dbReference type="GO" id="GO:0005576">
    <property type="term" value="C:extracellular region"/>
    <property type="evidence" value="ECO:0007669"/>
    <property type="project" value="UniProtKB-SubCell"/>
</dbReference>
<evidence type="ECO:0000256" key="3">
    <source>
        <dbReference type="ARBA" id="ARBA00022525"/>
    </source>
</evidence>
<evidence type="ECO:0000313" key="13">
    <source>
        <dbReference type="Proteomes" id="UP000559256"/>
    </source>
</evidence>
<feature type="signal peptide" evidence="11">
    <location>
        <begin position="1"/>
        <end position="17"/>
    </location>
</feature>
<evidence type="ECO:0000256" key="9">
    <source>
        <dbReference type="ARBA" id="ARBA00034075"/>
    </source>
</evidence>
<dbReference type="Gene3D" id="3.40.50.1820">
    <property type="entry name" value="alpha/beta hydrolase"/>
    <property type="match status" value="1"/>
</dbReference>
<keyword evidence="4" id="KW-0858">Xylan degradation</keyword>
<keyword evidence="6" id="KW-0378">Hydrolase</keyword>
<evidence type="ECO:0000256" key="6">
    <source>
        <dbReference type="ARBA" id="ARBA00022801"/>
    </source>
</evidence>
<proteinExistence type="predicted"/>
<evidence type="ECO:0000256" key="1">
    <source>
        <dbReference type="ARBA" id="ARBA00004613"/>
    </source>
</evidence>
<dbReference type="EC" id="3.1.1.73" evidence="2"/>
<feature type="chain" id="PRO_5039131122" description="feruloyl esterase" evidence="11">
    <location>
        <begin position="18"/>
        <end position="305"/>
    </location>
</feature>
<keyword evidence="13" id="KW-1185">Reference proteome</keyword>
<feature type="compositionally biased region" description="Low complexity" evidence="10">
    <location>
        <begin position="30"/>
        <end position="41"/>
    </location>
</feature>
<dbReference type="GO" id="GO:0045493">
    <property type="term" value="P:xylan catabolic process"/>
    <property type="evidence" value="ECO:0007669"/>
    <property type="project" value="UniProtKB-KW"/>
</dbReference>
<comment type="subcellular location">
    <subcellularLocation>
        <location evidence="1">Secreted</location>
    </subcellularLocation>
</comment>
<gene>
    <name evidence="12" type="ORF">D9758_010903</name>
</gene>
<dbReference type="PANTHER" id="PTHR38050">
    <property type="match status" value="1"/>
</dbReference>
<dbReference type="OrthoDB" id="424610at2759"/>
<dbReference type="InterPro" id="IPR043595">
    <property type="entry name" value="FaeB/C/D"/>
</dbReference>
<sequence>MYHFLIALGLIMTSTFAAPTGGPSGCGKQPPSGVSPGGASSNRTLTSGDQKRSYLIHLPQNYDSNKPTPLILSFHGRTQTAKQQEDGSQFSNPSFNPDGIAVYPQGVDKQWQGDPDAPKSIDDFKFVSDLLDRLNSEYCIDPKRIYATGMSNGGGFTGLLACDPTVSAKIAAFSTVSGAFYLGVLGAPSNALPDCKPARTPIPLLHFHGYVDTQIKYLGGGNGSNRGNTTSIPDYLDRWAKIDGIQPDQNPEDLCDGKVKRHSWGNGILQHYNETLLNHEWPTKSNKVCYDGAQVIMEFFGKHTL</sequence>
<accession>A0A8H5CUN9</accession>
<evidence type="ECO:0000256" key="4">
    <source>
        <dbReference type="ARBA" id="ARBA00022651"/>
    </source>
</evidence>
<protein>
    <recommendedName>
        <fullName evidence="2">feruloyl esterase</fullName>
        <ecNumber evidence="2">3.1.1.73</ecNumber>
    </recommendedName>
</protein>
<evidence type="ECO:0000256" key="5">
    <source>
        <dbReference type="ARBA" id="ARBA00022729"/>
    </source>
</evidence>
<evidence type="ECO:0000256" key="11">
    <source>
        <dbReference type="SAM" id="SignalP"/>
    </source>
</evidence>
<dbReference type="EMBL" id="JAACJM010000086">
    <property type="protein sequence ID" value="KAF5348364.1"/>
    <property type="molecule type" value="Genomic_DNA"/>
</dbReference>
<dbReference type="Proteomes" id="UP000559256">
    <property type="component" value="Unassembled WGS sequence"/>
</dbReference>
<dbReference type="GO" id="GO:0030600">
    <property type="term" value="F:feruloyl esterase activity"/>
    <property type="evidence" value="ECO:0007669"/>
    <property type="project" value="UniProtKB-EC"/>
</dbReference>
<organism evidence="12 13">
    <name type="scientific">Tetrapyrgos nigripes</name>
    <dbReference type="NCBI Taxonomy" id="182062"/>
    <lineage>
        <taxon>Eukaryota</taxon>
        <taxon>Fungi</taxon>
        <taxon>Dikarya</taxon>
        <taxon>Basidiomycota</taxon>
        <taxon>Agaricomycotina</taxon>
        <taxon>Agaricomycetes</taxon>
        <taxon>Agaricomycetidae</taxon>
        <taxon>Agaricales</taxon>
        <taxon>Marasmiineae</taxon>
        <taxon>Marasmiaceae</taxon>
        <taxon>Tetrapyrgos</taxon>
    </lineage>
</organism>
<dbReference type="AlphaFoldDB" id="A0A8H5CUN9"/>
<dbReference type="PANTHER" id="PTHR38050:SF2">
    <property type="entry name" value="FERULOYL ESTERASE C-RELATED"/>
    <property type="match status" value="1"/>
</dbReference>
<name>A0A8H5CUN9_9AGAR</name>
<evidence type="ECO:0000256" key="2">
    <source>
        <dbReference type="ARBA" id="ARBA00013091"/>
    </source>
</evidence>
<evidence type="ECO:0000256" key="7">
    <source>
        <dbReference type="ARBA" id="ARBA00023277"/>
    </source>
</evidence>
<reference evidence="12 13" key="1">
    <citation type="journal article" date="2020" name="ISME J.">
        <title>Uncovering the hidden diversity of litter-decomposition mechanisms in mushroom-forming fungi.</title>
        <authorList>
            <person name="Floudas D."/>
            <person name="Bentzer J."/>
            <person name="Ahren D."/>
            <person name="Johansson T."/>
            <person name="Persson P."/>
            <person name="Tunlid A."/>
        </authorList>
    </citation>
    <scope>NUCLEOTIDE SEQUENCE [LARGE SCALE GENOMIC DNA]</scope>
    <source>
        <strain evidence="12 13">CBS 291.85</strain>
    </source>
</reference>
<keyword evidence="3" id="KW-0964">Secreted</keyword>
<comment type="caution">
    <text evidence="12">The sequence shown here is derived from an EMBL/GenBank/DDBJ whole genome shotgun (WGS) entry which is preliminary data.</text>
</comment>
<dbReference type="InterPro" id="IPR029058">
    <property type="entry name" value="AB_hydrolase_fold"/>
</dbReference>
<keyword evidence="8" id="KW-0624">Polysaccharide degradation</keyword>
<feature type="region of interest" description="Disordered" evidence="10">
    <location>
        <begin position="21"/>
        <end position="48"/>
    </location>
</feature>
<keyword evidence="7" id="KW-0119">Carbohydrate metabolism</keyword>
<dbReference type="SUPFAM" id="SSF53474">
    <property type="entry name" value="alpha/beta-Hydrolases"/>
    <property type="match status" value="1"/>
</dbReference>
<evidence type="ECO:0000313" key="12">
    <source>
        <dbReference type="EMBL" id="KAF5348364.1"/>
    </source>
</evidence>
<evidence type="ECO:0000256" key="10">
    <source>
        <dbReference type="SAM" id="MobiDB-lite"/>
    </source>
</evidence>
<comment type="catalytic activity">
    <reaction evidence="9">
        <text>feruloyl-polysaccharide + H2O = ferulate + polysaccharide.</text>
        <dbReference type="EC" id="3.1.1.73"/>
    </reaction>
</comment>
<keyword evidence="5 11" id="KW-0732">Signal</keyword>
<evidence type="ECO:0000256" key="8">
    <source>
        <dbReference type="ARBA" id="ARBA00023326"/>
    </source>
</evidence>